<evidence type="ECO:0000259" key="7">
    <source>
        <dbReference type="PROSITE" id="PS50158"/>
    </source>
</evidence>
<keyword evidence="5" id="KW-0863">Zinc-finger</keyword>
<dbReference type="GO" id="GO:0006508">
    <property type="term" value="P:proteolysis"/>
    <property type="evidence" value="ECO:0007669"/>
    <property type="project" value="UniProtKB-KW"/>
</dbReference>
<protein>
    <submittedName>
        <fullName evidence="9">Retrovirus-related Pol polyprotein from transposon TNT 1-94</fullName>
    </submittedName>
</protein>
<evidence type="ECO:0000259" key="8">
    <source>
        <dbReference type="PROSITE" id="PS50994"/>
    </source>
</evidence>
<keyword evidence="4" id="KW-0378">Hydrolase</keyword>
<dbReference type="InterPro" id="IPR036397">
    <property type="entry name" value="RNaseH_sf"/>
</dbReference>
<dbReference type="InterPro" id="IPR025724">
    <property type="entry name" value="GAG-pre-integrase_dom"/>
</dbReference>
<dbReference type="SUPFAM" id="SSF53098">
    <property type="entry name" value="Ribonuclease H-like"/>
    <property type="match status" value="1"/>
</dbReference>
<reference evidence="9" key="1">
    <citation type="submission" date="2020-06" db="EMBL/GenBank/DDBJ databases">
        <authorList>
            <person name="Li T."/>
            <person name="Hu X."/>
            <person name="Zhang T."/>
            <person name="Song X."/>
            <person name="Zhang H."/>
            <person name="Dai N."/>
            <person name="Sheng W."/>
            <person name="Hou X."/>
            <person name="Wei L."/>
        </authorList>
    </citation>
    <scope>NUCLEOTIDE SEQUENCE</scope>
    <source>
        <strain evidence="9">G02</strain>
        <tissue evidence="9">Leaf</tissue>
    </source>
</reference>
<reference evidence="9" key="2">
    <citation type="journal article" date="2024" name="Plant">
        <title>Genomic evolution and insights into agronomic trait innovations of Sesamum species.</title>
        <authorList>
            <person name="Miao H."/>
            <person name="Wang L."/>
            <person name="Qu L."/>
            <person name="Liu H."/>
            <person name="Sun Y."/>
            <person name="Le M."/>
            <person name="Wang Q."/>
            <person name="Wei S."/>
            <person name="Zheng Y."/>
            <person name="Lin W."/>
            <person name="Duan Y."/>
            <person name="Cao H."/>
            <person name="Xiong S."/>
            <person name="Wang X."/>
            <person name="Wei L."/>
            <person name="Li C."/>
            <person name="Ma Q."/>
            <person name="Ju M."/>
            <person name="Zhao R."/>
            <person name="Li G."/>
            <person name="Mu C."/>
            <person name="Tian Q."/>
            <person name="Mei H."/>
            <person name="Zhang T."/>
            <person name="Gao T."/>
            <person name="Zhang H."/>
        </authorList>
    </citation>
    <scope>NUCLEOTIDE SEQUENCE</scope>
    <source>
        <strain evidence="9">G02</strain>
    </source>
</reference>
<proteinExistence type="predicted"/>
<dbReference type="Pfam" id="PF00665">
    <property type="entry name" value="rve"/>
    <property type="match status" value="1"/>
</dbReference>
<keyword evidence="3" id="KW-0064">Aspartyl protease</keyword>
<dbReference type="InterPro" id="IPR013103">
    <property type="entry name" value="RVT_2"/>
</dbReference>
<dbReference type="PANTHER" id="PTHR42648">
    <property type="entry name" value="TRANSPOSASE, PUTATIVE-RELATED"/>
    <property type="match status" value="1"/>
</dbReference>
<dbReference type="InterPro" id="IPR054722">
    <property type="entry name" value="PolX-like_BBD"/>
</dbReference>
<dbReference type="SUPFAM" id="SSF57756">
    <property type="entry name" value="Retrovirus zinc finger-like domains"/>
    <property type="match status" value="1"/>
</dbReference>
<dbReference type="InterPro" id="IPR036875">
    <property type="entry name" value="Znf_CCHC_sf"/>
</dbReference>
<dbReference type="PROSITE" id="PS50994">
    <property type="entry name" value="INTEGRASE"/>
    <property type="match status" value="1"/>
</dbReference>
<dbReference type="Pfam" id="PF13976">
    <property type="entry name" value="gag_pre-integrs"/>
    <property type="match status" value="1"/>
</dbReference>
<dbReference type="EMBL" id="JACGWJ010000026">
    <property type="protein sequence ID" value="KAL0313353.1"/>
    <property type="molecule type" value="Genomic_DNA"/>
</dbReference>
<feature type="compositionally biased region" description="Acidic residues" evidence="6">
    <location>
        <begin position="527"/>
        <end position="541"/>
    </location>
</feature>
<dbReference type="InterPro" id="IPR043502">
    <property type="entry name" value="DNA/RNA_pol_sf"/>
</dbReference>
<evidence type="ECO:0000256" key="2">
    <source>
        <dbReference type="ARBA" id="ARBA00022723"/>
    </source>
</evidence>
<sequence length="1056" mass="120816">MTVANKMRTYGEDMQDVKVVEKILRSLTEKFNYVVCSIEESKDIDALTVDELQSSLIVHEQKFQRHRGEEQALKVTHDRGRGRGRGAYRGRGRGRGRASFNKETVECYRCHKLGHFQYECSENIEANYAEFGKEDEMLLMAHTELNGARKEDAWFLDSGCSNHMCGDPTMFSELDDGFRHSVKLGNNTKMSVMGIGTVNLLLNGVSHIVSENVYLANSITSFSASRSMLSHEAESLTQLWHRRYGHLNYKGLRILLNKEMVRGLPHLSTSNVTCNDCINGKQHRDPISKKSNWRASQKLELIHADICGPITPISNSNKRYILLFIDDYIEKLGVHFLTEKSEAFNSFKCFKTMVEKETGLSIKCLRTDRGGEFNSNEFNKFCIENGIKRQLTTAYTPQQNGVAERKNRTIMNMVRSMLSDKSVPKTFWPEAVNWSIYVLNRCPTLAVKDVTPEEAWSGLKPSVEHFRVFGCIAHESKGYRLFDPVAKRIIVSRDVIFEEGKQWDWDESLKNHIIVDLEWGENKEVISENEDGVSTDEEVSDEEIRRDDANSSEVEERVRRPPRWMSDYVSGDGLSENEDKVHIAQVVSNDPLHFEQAVKSANWRMAMDNEIKSIEKNKTWTLTELPVGTKKIGVKWVYKTKYNENGKIDKYKARLVAKGYSQQHGIDYTEVFAPVARMDTVRMIIALAAQKDWKIFQLDVKSAFLHGELREDVYVEQPRGYEKKESEHLVYKLHKALYGLKQAPRAWFSRIEAHFSKEGFQKCYSEQTLFTKKNGEGKIIIVLQKSDGIFICQRNYAIEILEKFGMIDSNSVGSPIVPGFKVSKDDDGVSVDDTYYKQLVGSLMYLIATRPDMMFATCLISRYMAKPKEIHLQTAKRLLRYLKGTVNYGIYYKKEGELLAFTDSDYAGDVDDRKSTSGYVFMMSSGAVSWCSKKQPIVTLSTTEAEFVAATVCACQGIWMKRILKELGYFKEECITVMCDNSSTIKLSKNPVMHGRSKHIDVRFHFLRNLVKDGALELVYCGSQDQVADIMTKPLKIEVFQKHRKMLGVCEISKIN</sequence>
<feature type="compositionally biased region" description="Basic and acidic residues" evidence="6">
    <location>
        <begin position="542"/>
        <end position="558"/>
    </location>
</feature>
<dbReference type="InterPro" id="IPR039537">
    <property type="entry name" value="Retrotran_Ty1/copia-like"/>
</dbReference>
<keyword evidence="1" id="KW-0645">Protease</keyword>
<dbReference type="Pfam" id="PF22936">
    <property type="entry name" value="Pol_BBD"/>
    <property type="match status" value="1"/>
</dbReference>
<dbReference type="GO" id="GO:0004190">
    <property type="term" value="F:aspartic-type endopeptidase activity"/>
    <property type="evidence" value="ECO:0007669"/>
    <property type="project" value="UniProtKB-KW"/>
</dbReference>
<dbReference type="Gene3D" id="3.30.420.10">
    <property type="entry name" value="Ribonuclease H-like superfamily/Ribonuclease H"/>
    <property type="match status" value="1"/>
</dbReference>
<keyword evidence="5" id="KW-0862">Zinc</keyword>
<dbReference type="InterPro" id="IPR001878">
    <property type="entry name" value="Znf_CCHC"/>
</dbReference>
<accession>A0AAW2L3C3</accession>
<evidence type="ECO:0000313" key="9">
    <source>
        <dbReference type="EMBL" id="KAL0313353.1"/>
    </source>
</evidence>
<dbReference type="SUPFAM" id="SSF56672">
    <property type="entry name" value="DNA/RNA polymerases"/>
    <property type="match status" value="1"/>
</dbReference>
<comment type="caution">
    <text evidence="9">The sequence shown here is derived from an EMBL/GenBank/DDBJ whole genome shotgun (WGS) entry which is preliminary data.</text>
</comment>
<feature type="domain" description="Integrase catalytic" evidence="8">
    <location>
        <begin position="294"/>
        <end position="460"/>
    </location>
</feature>
<keyword evidence="2" id="KW-0479">Metal-binding</keyword>
<evidence type="ECO:0000256" key="6">
    <source>
        <dbReference type="SAM" id="MobiDB-lite"/>
    </source>
</evidence>
<feature type="domain" description="CCHC-type" evidence="7">
    <location>
        <begin position="107"/>
        <end position="122"/>
    </location>
</feature>
<dbReference type="AlphaFoldDB" id="A0AAW2L3C3"/>
<dbReference type="Pfam" id="PF07727">
    <property type="entry name" value="RVT_2"/>
    <property type="match status" value="1"/>
</dbReference>
<dbReference type="GO" id="GO:0015074">
    <property type="term" value="P:DNA integration"/>
    <property type="evidence" value="ECO:0007669"/>
    <property type="project" value="InterPro"/>
</dbReference>
<feature type="region of interest" description="Disordered" evidence="6">
    <location>
        <begin position="525"/>
        <end position="558"/>
    </location>
</feature>
<dbReference type="PANTHER" id="PTHR42648:SF18">
    <property type="entry name" value="RETROTRANSPOSON, UNCLASSIFIED-LIKE PROTEIN"/>
    <property type="match status" value="1"/>
</dbReference>
<dbReference type="GO" id="GO:0003676">
    <property type="term" value="F:nucleic acid binding"/>
    <property type="evidence" value="ECO:0007669"/>
    <property type="project" value="InterPro"/>
</dbReference>
<feature type="compositionally biased region" description="Basic residues" evidence="6">
    <location>
        <begin position="82"/>
        <end position="95"/>
    </location>
</feature>
<dbReference type="InterPro" id="IPR057670">
    <property type="entry name" value="SH3_retrovirus"/>
</dbReference>
<evidence type="ECO:0000256" key="3">
    <source>
        <dbReference type="ARBA" id="ARBA00022750"/>
    </source>
</evidence>
<name>A0AAW2L3C3_SESRA</name>
<dbReference type="Pfam" id="PF14223">
    <property type="entry name" value="Retrotran_gag_2"/>
    <property type="match status" value="1"/>
</dbReference>
<dbReference type="CDD" id="cd09272">
    <property type="entry name" value="RNase_HI_RT_Ty1"/>
    <property type="match status" value="1"/>
</dbReference>
<evidence type="ECO:0000256" key="4">
    <source>
        <dbReference type="ARBA" id="ARBA00022801"/>
    </source>
</evidence>
<dbReference type="InterPro" id="IPR001584">
    <property type="entry name" value="Integrase_cat-core"/>
</dbReference>
<feature type="region of interest" description="Disordered" evidence="6">
    <location>
        <begin position="74"/>
        <end position="95"/>
    </location>
</feature>
<dbReference type="InterPro" id="IPR012337">
    <property type="entry name" value="RNaseH-like_sf"/>
</dbReference>
<dbReference type="Pfam" id="PF25597">
    <property type="entry name" value="SH3_retrovirus"/>
    <property type="match status" value="1"/>
</dbReference>
<gene>
    <name evidence="9" type="ORF">Sradi_5734600</name>
</gene>
<evidence type="ECO:0000256" key="1">
    <source>
        <dbReference type="ARBA" id="ARBA00022670"/>
    </source>
</evidence>
<dbReference type="PROSITE" id="PS50158">
    <property type="entry name" value="ZF_CCHC"/>
    <property type="match status" value="1"/>
</dbReference>
<organism evidence="9">
    <name type="scientific">Sesamum radiatum</name>
    <name type="common">Black benniseed</name>
    <dbReference type="NCBI Taxonomy" id="300843"/>
    <lineage>
        <taxon>Eukaryota</taxon>
        <taxon>Viridiplantae</taxon>
        <taxon>Streptophyta</taxon>
        <taxon>Embryophyta</taxon>
        <taxon>Tracheophyta</taxon>
        <taxon>Spermatophyta</taxon>
        <taxon>Magnoliopsida</taxon>
        <taxon>eudicotyledons</taxon>
        <taxon>Gunneridae</taxon>
        <taxon>Pentapetalae</taxon>
        <taxon>asterids</taxon>
        <taxon>lamiids</taxon>
        <taxon>Lamiales</taxon>
        <taxon>Pedaliaceae</taxon>
        <taxon>Sesamum</taxon>
    </lineage>
</organism>
<dbReference type="GO" id="GO:0008270">
    <property type="term" value="F:zinc ion binding"/>
    <property type="evidence" value="ECO:0007669"/>
    <property type="project" value="UniProtKB-KW"/>
</dbReference>
<evidence type="ECO:0000256" key="5">
    <source>
        <dbReference type="PROSITE-ProRule" id="PRU00047"/>
    </source>
</evidence>